<feature type="domain" description="Tyrosinase copper-binding" evidence="10">
    <location>
        <begin position="379"/>
        <end position="390"/>
    </location>
</feature>
<comment type="caution">
    <text evidence="11">The sequence shown here is derived from an EMBL/GenBank/DDBJ whole genome shotgun (WGS) entry which is preliminary data.</text>
</comment>
<evidence type="ECO:0000256" key="7">
    <source>
        <dbReference type="ARBA" id="ARBA00023157"/>
    </source>
</evidence>
<dbReference type="Gene3D" id="1.10.1280.10">
    <property type="entry name" value="Di-copper center containing domain from catechol oxidase"/>
    <property type="match status" value="1"/>
</dbReference>
<keyword evidence="4" id="KW-0883">Thioether bond</keyword>
<keyword evidence="6" id="KW-0186">Copper</keyword>
<protein>
    <submittedName>
        <fullName evidence="11">Polyphenol oxidase</fullName>
    </submittedName>
</protein>
<evidence type="ECO:0000256" key="8">
    <source>
        <dbReference type="SAM" id="MobiDB-lite"/>
    </source>
</evidence>
<dbReference type="PROSITE" id="PS00497">
    <property type="entry name" value="TYROSINASE_1"/>
    <property type="match status" value="1"/>
</dbReference>
<evidence type="ECO:0000256" key="6">
    <source>
        <dbReference type="ARBA" id="ARBA00023008"/>
    </source>
</evidence>
<name>A0A3S3MQX4_9MAGN</name>
<dbReference type="SUPFAM" id="SSF48056">
    <property type="entry name" value="Di-copper centre-containing domain"/>
    <property type="match status" value="1"/>
</dbReference>
<dbReference type="InterPro" id="IPR002227">
    <property type="entry name" value="Tyrosinase_Cu-bd"/>
</dbReference>
<gene>
    <name evidence="11" type="ORF">CKAN_01330900</name>
</gene>
<reference evidence="11 12" key="1">
    <citation type="journal article" date="2019" name="Nat. Plants">
        <title>Stout camphor tree genome fills gaps in understanding of flowering plant genome evolution.</title>
        <authorList>
            <person name="Chaw S.M."/>
            <person name="Liu Y.C."/>
            <person name="Wu Y.W."/>
            <person name="Wang H.Y."/>
            <person name="Lin C.I."/>
            <person name="Wu C.S."/>
            <person name="Ke H.M."/>
            <person name="Chang L.Y."/>
            <person name="Hsu C.Y."/>
            <person name="Yang H.T."/>
            <person name="Sudianto E."/>
            <person name="Hsu M.H."/>
            <person name="Wu K.P."/>
            <person name="Wang L.N."/>
            <person name="Leebens-Mack J.H."/>
            <person name="Tsai I.J."/>
        </authorList>
    </citation>
    <scope>NUCLEOTIDE SEQUENCE [LARGE SCALE GENOMIC DNA]</scope>
    <source>
        <strain evidence="12">cv. Chaw 1501</strain>
        <tissue evidence="11">Young leaves</tissue>
    </source>
</reference>
<dbReference type="AlphaFoldDB" id="A0A3S3MQX4"/>
<feature type="domain" description="Tyrosinase copper-binding" evidence="9">
    <location>
        <begin position="204"/>
        <end position="221"/>
    </location>
</feature>
<dbReference type="PANTHER" id="PTHR11474:SF76">
    <property type="entry name" value="SHKT DOMAIN-CONTAINING PROTEIN"/>
    <property type="match status" value="1"/>
</dbReference>
<feature type="region of interest" description="Disordered" evidence="8">
    <location>
        <begin position="1"/>
        <end position="60"/>
    </location>
</feature>
<dbReference type="InterPro" id="IPR008922">
    <property type="entry name" value="Di-copper_centre_dom_sf"/>
</dbReference>
<dbReference type="PANTHER" id="PTHR11474">
    <property type="entry name" value="TYROSINASE FAMILY MEMBER"/>
    <property type="match status" value="1"/>
</dbReference>
<dbReference type="PROSITE" id="PS00210">
    <property type="entry name" value="HEMOCYANIN_2"/>
    <property type="match status" value="1"/>
</dbReference>
<dbReference type="Pfam" id="PF12142">
    <property type="entry name" value="PPO1_DWL"/>
    <property type="match status" value="1"/>
</dbReference>
<keyword evidence="5" id="KW-0560">Oxidoreductase</keyword>
<dbReference type="PROSITE" id="PS00498">
    <property type="entry name" value="TYROSINASE_2"/>
    <property type="match status" value="1"/>
</dbReference>
<dbReference type="OrthoDB" id="6132182at2759"/>
<accession>A0A3S3MQX4</accession>
<evidence type="ECO:0000313" key="12">
    <source>
        <dbReference type="Proteomes" id="UP000283530"/>
    </source>
</evidence>
<feature type="compositionally biased region" description="Polar residues" evidence="8">
    <location>
        <begin position="1"/>
        <end position="13"/>
    </location>
</feature>
<keyword evidence="3" id="KW-0479">Metal-binding</keyword>
<proteinExistence type="inferred from homology"/>
<evidence type="ECO:0000259" key="9">
    <source>
        <dbReference type="PROSITE" id="PS00497"/>
    </source>
</evidence>
<dbReference type="Pfam" id="PF12143">
    <property type="entry name" value="PPO1_KFDV"/>
    <property type="match status" value="1"/>
</dbReference>
<dbReference type="GO" id="GO:0004097">
    <property type="term" value="F:catechol oxidase activity"/>
    <property type="evidence" value="ECO:0007669"/>
    <property type="project" value="InterPro"/>
</dbReference>
<dbReference type="Proteomes" id="UP000283530">
    <property type="component" value="Unassembled WGS sequence"/>
</dbReference>
<dbReference type="InterPro" id="IPR022740">
    <property type="entry name" value="Polyphenol_oxidase_C"/>
</dbReference>
<evidence type="ECO:0000259" key="10">
    <source>
        <dbReference type="PROSITE" id="PS00498"/>
    </source>
</evidence>
<evidence type="ECO:0000313" key="11">
    <source>
        <dbReference type="EMBL" id="RWR84493.1"/>
    </source>
</evidence>
<dbReference type="Pfam" id="PF00264">
    <property type="entry name" value="Tyrosinase"/>
    <property type="match status" value="1"/>
</dbReference>
<dbReference type="InterPro" id="IPR050316">
    <property type="entry name" value="Tyrosinase/Hemocyanin"/>
</dbReference>
<keyword evidence="12" id="KW-1185">Reference proteome</keyword>
<feature type="compositionally biased region" description="Low complexity" evidence="8">
    <location>
        <begin position="38"/>
        <end position="60"/>
    </location>
</feature>
<dbReference type="InterPro" id="IPR013788">
    <property type="entry name" value="Hemocyanin/hexamerin"/>
</dbReference>
<evidence type="ECO:0000256" key="1">
    <source>
        <dbReference type="ARBA" id="ARBA00001973"/>
    </source>
</evidence>
<evidence type="ECO:0000256" key="4">
    <source>
        <dbReference type="ARBA" id="ARBA00022784"/>
    </source>
</evidence>
<dbReference type="GO" id="GO:0046872">
    <property type="term" value="F:metal ion binding"/>
    <property type="evidence" value="ECO:0007669"/>
    <property type="project" value="UniProtKB-KW"/>
</dbReference>
<evidence type="ECO:0000256" key="5">
    <source>
        <dbReference type="ARBA" id="ARBA00023002"/>
    </source>
</evidence>
<dbReference type="PRINTS" id="PR00092">
    <property type="entry name" value="TYROSINASE"/>
</dbReference>
<evidence type="ECO:0000256" key="3">
    <source>
        <dbReference type="ARBA" id="ARBA00022723"/>
    </source>
</evidence>
<dbReference type="EMBL" id="QPKB01000005">
    <property type="protein sequence ID" value="RWR84493.1"/>
    <property type="molecule type" value="Genomic_DNA"/>
</dbReference>
<sequence>MTSLSFLSTTQISPLLRPTKPHHPSPPSYIAPTRRFHTSCNNTNNNHNTTNATNATDTSTPLLLDRRNVLLGLGGMYGATSLMGQEKVALGVPVGPPDLTKCHLAQGGEGVNEIDCCPCYPADTQIYGFQFPDSCKPVRVRRPAQSLKSEELHKYKEAVAKMKELSNKDPKDPLGWTQQANIHCLYCNGAYDQLNSNNDPIQMHFSWLFLPWHRWYLYFHERILGSLIGDDSFALPYWNWDNPNGMYMPDIFADPTSSLFNSNRTLSHYPTALLDYKYNYGDPIPTTPEEKEKRYSKQHVFCNLWQQVIGKNLTELNSIYKEGLHEPKLFMGSPLRAGGTGSRALSGRLESLHGIMHQWVGRDTVPHVDMGLFSTSARDPLFYGHHSNVDRMWHMYRCMRGNKIEFEDDDWLNASFLFVDENRHMVKVKVKDCLNTLNLKYTFEEGEQPWAHASVRKRLVEAKVKPGTPATVQVSEFGPTSKPLDKDTIRVLVSRPKKLRSKIEKEEVAEVLIVSGVQAPIFKPSRFDVYVTTPDGDDRVTPSLGGFAGSFVMLPHHGGKDADATKTREFNLQLGITNLLEDLDADGASKLVVSLVPLLGEVTVGGVSIVS</sequence>
<keyword evidence="7" id="KW-1015">Disulfide bond</keyword>
<dbReference type="STRING" id="337451.A0A3S3MQX4"/>
<dbReference type="InterPro" id="IPR022739">
    <property type="entry name" value="Polyphenol_oxidase_cen"/>
</dbReference>
<comment type="cofactor">
    <cofactor evidence="1">
        <name>Cu(2+)</name>
        <dbReference type="ChEBI" id="CHEBI:29036"/>
    </cofactor>
</comment>
<comment type="similarity">
    <text evidence="2">Belongs to the tyrosinase family.</text>
</comment>
<evidence type="ECO:0000256" key="2">
    <source>
        <dbReference type="ARBA" id="ARBA00009928"/>
    </source>
</evidence>
<organism evidence="11 12">
    <name type="scientific">Cinnamomum micranthum f. kanehirae</name>
    <dbReference type="NCBI Taxonomy" id="337451"/>
    <lineage>
        <taxon>Eukaryota</taxon>
        <taxon>Viridiplantae</taxon>
        <taxon>Streptophyta</taxon>
        <taxon>Embryophyta</taxon>
        <taxon>Tracheophyta</taxon>
        <taxon>Spermatophyta</taxon>
        <taxon>Magnoliopsida</taxon>
        <taxon>Magnoliidae</taxon>
        <taxon>Laurales</taxon>
        <taxon>Lauraceae</taxon>
        <taxon>Cinnamomum</taxon>
    </lineage>
</organism>